<dbReference type="PROSITE" id="PS00107">
    <property type="entry name" value="PROTEIN_KINASE_ATP"/>
    <property type="match status" value="1"/>
</dbReference>
<reference evidence="13 14" key="1">
    <citation type="journal article" date="2006" name="Nature">
        <title>Global trends of whole-genome duplications revealed by the ciliate Paramecium tetraurelia.</title>
        <authorList>
            <consortium name="Genoscope"/>
            <person name="Aury J.-M."/>
            <person name="Jaillon O."/>
            <person name="Duret L."/>
            <person name="Noel B."/>
            <person name="Jubin C."/>
            <person name="Porcel B.M."/>
            <person name="Segurens B."/>
            <person name="Daubin V."/>
            <person name="Anthouard V."/>
            <person name="Aiach N."/>
            <person name="Arnaiz O."/>
            <person name="Billaut A."/>
            <person name="Beisson J."/>
            <person name="Blanc I."/>
            <person name="Bouhouche K."/>
            <person name="Camara F."/>
            <person name="Duharcourt S."/>
            <person name="Guigo R."/>
            <person name="Gogendeau D."/>
            <person name="Katinka M."/>
            <person name="Keller A.-M."/>
            <person name="Kissmehl R."/>
            <person name="Klotz C."/>
            <person name="Koll F."/>
            <person name="Le Moue A."/>
            <person name="Lepere C."/>
            <person name="Malinsky S."/>
            <person name="Nowacki M."/>
            <person name="Nowak J.K."/>
            <person name="Plattner H."/>
            <person name="Poulain J."/>
            <person name="Ruiz F."/>
            <person name="Serrano V."/>
            <person name="Zagulski M."/>
            <person name="Dessen P."/>
            <person name="Betermier M."/>
            <person name="Weissenbach J."/>
            <person name="Scarpelli C."/>
            <person name="Schachter V."/>
            <person name="Sperling L."/>
            <person name="Meyer E."/>
            <person name="Cohen J."/>
            <person name="Wincker P."/>
        </authorList>
    </citation>
    <scope>NUCLEOTIDE SEQUENCE [LARGE SCALE GENOMIC DNA]</scope>
    <source>
        <strain evidence="13 14">Stock d4-2</strain>
    </source>
</reference>
<feature type="cross-link" description="Glycyl lysine isopeptide (Lys-Gly) (interchain with G-Cter in SUMO2)" evidence="8">
    <location>
        <position position="144"/>
    </location>
</feature>
<evidence type="ECO:0000313" key="14">
    <source>
        <dbReference type="Proteomes" id="UP000000600"/>
    </source>
</evidence>
<feature type="region of interest" description="Disordered" evidence="11">
    <location>
        <begin position="962"/>
        <end position="1124"/>
    </location>
</feature>
<evidence type="ECO:0000256" key="4">
    <source>
        <dbReference type="ARBA" id="ARBA00022777"/>
    </source>
</evidence>
<comment type="similarity">
    <text evidence="10">Belongs to the protein kinase superfamily. Ser/Thr protein kinase family. Aurora subfamily.</text>
</comment>
<dbReference type="Gene3D" id="1.10.510.10">
    <property type="entry name" value="Transferase(Phosphotransferase) domain 1"/>
    <property type="match status" value="1"/>
</dbReference>
<dbReference type="InterPro" id="IPR008271">
    <property type="entry name" value="Ser/Thr_kinase_AS"/>
</dbReference>
<dbReference type="STRING" id="5888.A0BLG1"/>
<feature type="compositionally biased region" description="Low complexity" evidence="11">
    <location>
        <begin position="977"/>
        <end position="999"/>
    </location>
</feature>
<feature type="region of interest" description="Disordered" evidence="11">
    <location>
        <begin position="908"/>
        <end position="933"/>
    </location>
</feature>
<evidence type="ECO:0000256" key="1">
    <source>
        <dbReference type="ARBA" id="ARBA00022527"/>
    </source>
</evidence>
<dbReference type="InterPro" id="IPR017441">
    <property type="entry name" value="Protein_kinase_ATP_BS"/>
</dbReference>
<feature type="active site" description="Proton acceptor" evidence="6">
    <location>
        <position position="142"/>
    </location>
</feature>
<keyword evidence="5 7" id="KW-0067">ATP-binding</keyword>
<feature type="region of interest" description="Disordered" evidence="11">
    <location>
        <begin position="311"/>
        <end position="427"/>
    </location>
</feature>
<organism evidence="13 14">
    <name type="scientific">Paramecium tetraurelia</name>
    <dbReference type="NCBI Taxonomy" id="5888"/>
    <lineage>
        <taxon>Eukaryota</taxon>
        <taxon>Sar</taxon>
        <taxon>Alveolata</taxon>
        <taxon>Ciliophora</taxon>
        <taxon>Intramacronucleata</taxon>
        <taxon>Oligohymenophorea</taxon>
        <taxon>Peniculida</taxon>
        <taxon>Parameciidae</taxon>
        <taxon>Paramecium</taxon>
    </lineage>
</organism>
<dbReference type="eggNOG" id="KOG0580">
    <property type="taxonomic scope" value="Eukaryota"/>
</dbReference>
<dbReference type="FunFam" id="1.10.510.10:FF:000673">
    <property type="entry name" value="CAMK family protein kinase"/>
    <property type="match status" value="1"/>
</dbReference>
<dbReference type="RefSeq" id="XP_001426776.1">
    <property type="nucleotide sequence ID" value="XM_001426739.1"/>
</dbReference>
<dbReference type="OMA" id="XETLATQ"/>
<dbReference type="GeneID" id="5012560"/>
<proteinExistence type="inferred from homology"/>
<feature type="domain" description="Protein kinase" evidence="12">
    <location>
        <begin position="19"/>
        <end position="273"/>
    </location>
</feature>
<keyword evidence="14" id="KW-1185">Reference proteome</keyword>
<dbReference type="OrthoDB" id="310128at2759"/>
<dbReference type="GO" id="GO:0032465">
    <property type="term" value="P:regulation of cytokinesis"/>
    <property type="evidence" value="ECO:0000318"/>
    <property type="project" value="GO_Central"/>
</dbReference>
<feature type="compositionally biased region" description="Basic and acidic residues" evidence="11">
    <location>
        <begin position="1023"/>
        <end position="1041"/>
    </location>
</feature>
<dbReference type="SUPFAM" id="SSF56112">
    <property type="entry name" value="Protein kinase-like (PK-like)"/>
    <property type="match status" value="1"/>
</dbReference>
<dbReference type="PROSITE" id="PS00108">
    <property type="entry name" value="PROTEIN_KINASE_ST"/>
    <property type="match status" value="1"/>
</dbReference>
<feature type="region of interest" description="Disordered" evidence="11">
    <location>
        <begin position="621"/>
        <end position="812"/>
    </location>
</feature>
<feature type="binding site" evidence="7">
    <location>
        <position position="160"/>
    </location>
    <ligand>
        <name>ATP</name>
        <dbReference type="ChEBI" id="CHEBI:30616"/>
    </ligand>
</feature>
<evidence type="ECO:0000256" key="11">
    <source>
        <dbReference type="SAM" id="MobiDB-lite"/>
    </source>
</evidence>
<feature type="binding site" evidence="7">
    <location>
        <position position="48"/>
    </location>
    <ligand>
        <name>ATP</name>
        <dbReference type="ChEBI" id="CHEBI:30616"/>
    </ligand>
</feature>
<dbReference type="HOGENOM" id="CLU_007305_0_0_1"/>
<dbReference type="EC" id="2.7.11.1" evidence="10"/>
<dbReference type="InParanoid" id="A0BLG1"/>
<feature type="compositionally biased region" description="Basic and acidic residues" evidence="11">
    <location>
        <begin position="1086"/>
        <end position="1100"/>
    </location>
</feature>
<feature type="compositionally biased region" description="Polar residues" evidence="11">
    <location>
        <begin position="908"/>
        <end position="921"/>
    </location>
</feature>
<evidence type="ECO:0000256" key="2">
    <source>
        <dbReference type="ARBA" id="ARBA00022679"/>
    </source>
</evidence>
<feature type="binding site" evidence="7">
    <location>
        <begin position="146"/>
        <end position="147"/>
    </location>
    <ligand>
        <name>ATP</name>
        <dbReference type="ChEBI" id="CHEBI:30616"/>
    </ligand>
</feature>
<keyword evidence="4 10" id="KW-0418">Kinase</keyword>
<gene>
    <name evidence="13" type="ORF">GSPATT00030011001</name>
</gene>
<name>A0BLG1_PARTE</name>
<dbReference type="EMBL" id="CT868002">
    <property type="protein sequence ID" value="CAK59378.1"/>
    <property type="molecule type" value="Genomic_DNA"/>
</dbReference>
<dbReference type="InterPro" id="IPR000719">
    <property type="entry name" value="Prot_kinase_dom"/>
</dbReference>
<keyword evidence="1 10" id="KW-0723">Serine/threonine-protein kinase</keyword>
<feature type="compositionally biased region" description="Low complexity" evidence="11">
    <location>
        <begin position="340"/>
        <end position="372"/>
    </location>
</feature>
<feature type="compositionally biased region" description="Low complexity" evidence="11">
    <location>
        <begin position="444"/>
        <end position="459"/>
    </location>
</feature>
<dbReference type="AlphaFoldDB" id="A0BLG1"/>
<evidence type="ECO:0000256" key="9">
    <source>
        <dbReference type="PROSITE-ProRule" id="PRU10141"/>
    </source>
</evidence>
<feature type="binding site" evidence="9">
    <location>
        <position position="53"/>
    </location>
    <ligand>
        <name>ATP</name>
        <dbReference type="ChEBI" id="CHEBI:30616"/>
    </ligand>
</feature>
<feature type="compositionally biased region" description="Basic and acidic residues" evidence="11">
    <location>
        <begin position="621"/>
        <end position="749"/>
    </location>
</feature>
<dbReference type="Proteomes" id="UP000000600">
    <property type="component" value="Unassembled WGS sequence"/>
</dbReference>
<dbReference type="GO" id="GO:0007052">
    <property type="term" value="P:mitotic spindle organization"/>
    <property type="evidence" value="ECO:0000318"/>
    <property type="project" value="GO_Central"/>
</dbReference>
<comment type="catalytic activity">
    <reaction evidence="10">
        <text>L-threonyl-[protein] + ATP = O-phospho-L-threonyl-[protein] + ADP + H(+)</text>
        <dbReference type="Rhea" id="RHEA:46608"/>
        <dbReference type="Rhea" id="RHEA-COMP:11060"/>
        <dbReference type="Rhea" id="RHEA-COMP:11605"/>
        <dbReference type="ChEBI" id="CHEBI:15378"/>
        <dbReference type="ChEBI" id="CHEBI:30013"/>
        <dbReference type="ChEBI" id="CHEBI:30616"/>
        <dbReference type="ChEBI" id="CHEBI:61977"/>
        <dbReference type="ChEBI" id="CHEBI:456216"/>
        <dbReference type="EC" id="2.7.11.1"/>
    </reaction>
</comment>
<feature type="compositionally biased region" description="Basic and acidic residues" evidence="11">
    <location>
        <begin position="760"/>
        <end position="784"/>
    </location>
</feature>
<dbReference type="InterPro" id="IPR030616">
    <property type="entry name" value="Aur-like"/>
</dbReference>
<evidence type="ECO:0000259" key="12">
    <source>
        <dbReference type="PROSITE" id="PS50011"/>
    </source>
</evidence>
<dbReference type="InterPro" id="IPR011009">
    <property type="entry name" value="Kinase-like_dom_sf"/>
</dbReference>
<dbReference type="FunFam" id="3.30.200.20:FF:000042">
    <property type="entry name" value="Aurora kinase A"/>
    <property type="match status" value="1"/>
</dbReference>
<evidence type="ECO:0000256" key="6">
    <source>
        <dbReference type="PIRSR" id="PIRSR630616-1"/>
    </source>
</evidence>
<feature type="compositionally biased region" description="Polar residues" evidence="11">
    <location>
        <begin position="373"/>
        <end position="415"/>
    </location>
</feature>
<evidence type="ECO:0000256" key="5">
    <source>
        <dbReference type="ARBA" id="ARBA00022840"/>
    </source>
</evidence>
<accession>A0BLG1</accession>
<dbReference type="PANTHER" id="PTHR24350">
    <property type="entry name" value="SERINE/THREONINE-PROTEIN KINASE IAL-RELATED"/>
    <property type="match status" value="1"/>
</dbReference>
<feature type="compositionally biased region" description="Acidic residues" evidence="11">
    <location>
        <begin position="1060"/>
        <end position="1071"/>
    </location>
</feature>
<feature type="region of interest" description="Disordered" evidence="11">
    <location>
        <begin position="444"/>
        <end position="486"/>
    </location>
</feature>
<dbReference type="Pfam" id="PF00069">
    <property type="entry name" value="Pkinase"/>
    <property type="match status" value="1"/>
</dbReference>
<feature type="compositionally biased region" description="Polar residues" evidence="11">
    <location>
        <begin position="311"/>
        <end position="339"/>
    </location>
</feature>
<dbReference type="GO" id="GO:0005524">
    <property type="term" value="F:ATP binding"/>
    <property type="evidence" value="ECO:0007669"/>
    <property type="project" value="UniProtKB-UniRule"/>
</dbReference>
<feature type="compositionally biased region" description="Polar residues" evidence="11">
    <location>
        <begin position="785"/>
        <end position="804"/>
    </location>
</feature>
<dbReference type="GO" id="GO:0005876">
    <property type="term" value="C:spindle microtubule"/>
    <property type="evidence" value="ECO:0000318"/>
    <property type="project" value="GO_Central"/>
</dbReference>
<evidence type="ECO:0000256" key="8">
    <source>
        <dbReference type="PIRSR" id="PIRSR630616-3"/>
    </source>
</evidence>
<dbReference type="GO" id="GO:0005634">
    <property type="term" value="C:nucleus"/>
    <property type="evidence" value="ECO:0000318"/>
    <property type="project" value="GO_Central"/>
</dbReference>
<evidence type="ECO:0000256" key="3">
    <source>
        <dbReference type="ARBA" id="ARBA00022741"/>
    </source>
</evidence>
<comment type="catalytic activity">
    <reaction evidence="10">
        <text>L-seryl-[protein] + ATP = O-phospho-L-seryl-[protein] + ADP + H(+)</text>
        <dbReference type="Rhea" id="RHEA:17989"/>
        <dbReference type="Rhea" id="RHEA-COMP:9863"/>
        <dbReference type="Rhea" id="RHEA-COMP:11604"/>
        <dbReference type="ChEBI" id="CHEBI:15378"/>
        <dbReference type="ChEBI" id="CHEBI:29999"/>
        <dbReference type="ChEBI" id="CHEBI:30616"/>
        <dbReference type="ChEBI" id="CHEBI:83421"/>
        <dbReference type="ChEBI" id="CHEBI:456216"/>
        <dbReference type="EC" id="2.7.11.1"/>
    </reaction>
</comment>
<sequence length="1153" mass="138611">MRKKRALNEFEFVEKKDNGKAQEELGKGAFGRVRLAHDKVTDTKVAIKTIPKKLLKENAQAENIKREIKLHRKLDHPHIVKLYHSLEDETNVYLVLEYVPMGNLFVYLKKRKTLEEQEAFVYFLQTALALDYLHKKGIIHRDLKPENILLDAQGNIKICDFGWSAELQPERRTFCGTLDYMCPEMLNSQNHDHRVDIWAMGILLFEMLHGHAPYNKNRQSQEVVIKAILNAATTKIPFNDKISNDAKDLIQALLKVNPLDRLSMEEIFNHKWIKVHARALQINIPEFVYEKGVNETVQSIQDISIDFGNLTQPSNNYQSQKIPSKQPGIQQRQENPNFYSQQLPSSSPSLNNSTYQQQQQQQQHQQQQHQQQSTTPNKKPSFDQLFQSTHSNTNNPPLPQYESTSKSPTRLTPEQQRQKNELLGINQMETSKQMEQSNRINYQMQQSQDMQRSQMRDQSPNQSMMNSNYQGVSPNKPGVSPNSRKPILNDKMAQSQMIINKYTQQSNNQSGMFKSQDIANQQPQQSDEFTKYMQQEQERKRKEEEFRKQQLADLQKREEQRLLEEQREREERQKQEELERSRRLREQELENQRKIKEFEEEQKRLREQEKLRKQREQEEFLQRQREQEQEKQRKEKDEQDRLRKEQLRREQEDRDRKVKEQEEQRRREEQVKREQEERQRREQEKWEQEQRERLRKEKEEQDKRRQSEEQQQEKLKQQERQKQQYEEQLRLQKQQEQDRKLREYEEQKKQLNRSNSRNVRSQETEEDKQAQKLKELEQKARQEYQQHLINQSNSSYASKQISESKQQRRQISDDDLFIATNNNSYIPQKQKNEMNEDEYELEQKLHNMLVQNLQLELPPITKTLKPDENSNLDWDISVIEQQQKQTPLMKQYENIQQVEVAMHQIPQNNKSLSPNTRQTRFTPRVTKMEDRPTHINNMLDDQLDEWDLSEDPQVKLLNQLLEQPERQKKEKQKQNVNTSSNNGYSSQSQQQISVSTQPTNKFSFGESKAKQTFKPETIENVEESFRQDRSMRMNTSRDRSRNKIPAKSNPKYRQIQQEQEPVEEQYDEDQLEDLKRSKSSNQENTYDQKLKQFKKYDHNPYSDNYQNQTQEQYKPRKSRISERQNRTIPQRPLQEMDFFDRLKFAFGCLSRRQ</sequence>
<evidence type="ECO:0000256" key="7">
    <source>
        <dbReference type="PIRSR" id="PIRSR630616-2"/>
    </source>
</evidence>
<feature type="region of interest" description="Disordered" evidence="11">
    <location>
        <begin position="531"/>
        <end position="591"/>
    </location>
</feature>
<keyword evidence="2 10" id="KW-0808">Transferase</keyword>
<evidence type="ECO:0000256" key="10">
    <source>
        <dbReference type="RuleBase" id="RU367134"/>
    </source>
</evidence>
<dbReference type="KEGG" id="ptm:GSPATT00030011001"/>
<dbReference type="GO" id="GO:0051233">
    <property type="term" value="C:spindle midzone"/>
    <property type="evidence" value="ECO:0000318"/>
    <property type="project" value="GO_Central"/>
</dbReference>
<dbReference type="CDD" id="cd14007">
    <property type="entry name" value="STKc_Aurora"/>
    <property type="match status" value="1"/>
</dbReference>
<dbReference type="GO" id="GO:0004674">
    <property type="term" value="F:protein serine/threonine kinase activity"/>
    <property type="evidence" value="ECO:0007669"/>
    <property type="project" value="UniProtKB-KW"/>
</dbReference>
<feature type="compositionally biased region" description="Basic and acidic residues" evidence="11">
    <location>
        <begin position="536"/>
        <end position="591"/>
    </location>
</feature>
<dbReference type="PROSITE" id="PS50011">
    <property type="entry name" value="PROTEIN_KINASE_DOM"/>
    <property type="match status" value="1"/>
</dbReference>
<feature type="compositionally biased region" description="Polar residues" evidence="11">
    <location>
        <begin position="1101"/>
        <end position="1112"/>
    </location>
</feature>
<protein>
    <recommendedName>
        <fullName evidence="10">Aurora kinase</fullName>
        <ecNumber evidence="10">2.7.11.1</ecNumber>
    </recommendedName>
</protein>
<feature type="compositionally biased region" description="Polar residues" evidence="11">
    <location>
        <begin position="460"/>
        <end position="473"/>
    </location>
</feature>
<evidence type="ECO:0000313" key="13">
    <source>
        <dbReference type="EMBL" id="CAK59378.1"/>
    </source>
</evidence>
<dbReference type="SMART" id="SM00220">
    <property type="entry name" value="S_TKc"/>
    <property type="match status" value="1"/>
</dbReference>
<keyword evidence="3 7" id="KW-0547">Nucleotide-binding</keyword>
<dbReference type="GO" id="GO:0032133">
    <property type="term" value="C:chromosome passenger complex"/>
    <property type="evidence" value="ECO:0000318"/>
    <property type="project" value="GO_Central"/>
</dbReference>